<dbReference type="EMBL" id="JACVXD010000008">
    <property type="protein sequence ID" value="MBD0824898.1"/>
    <property type="molecule type" value="Genomic_DNA"/>
</dbReference>
<dbReference type="Proteomes" id="UP000621516">
    <property type="component" value="Unassembled WGS sequence"/>
</dbReference>
<organism evidence="1 2">
    <name type="scientific">Aestuariibaculum marinum</name>
    <dbReference type="NCBI Taxonomy" id="2683592"/>
    <lineage>
        <taxon>Bacteria</taxon>
        <taxon>Pseudomonadati</taxon>
        <taxon>Bacteroidota</taxon>
        <taxon>Flavobacteriia</taxon>
        <taxon>Flavobacteriales</taxon>
        <taxon>Flavobacteriaceae</taxon>
    </lineage>
</organism>
<name>A0A8J6Q7G1_9FLAO</name>
<dbReference type="RefSeq" id="WP_188224196.1">
    <property type="nucleotide sequence ID" value="NZ_JACVXD010000008.1"/>
</dbReference>
<gene>
    <name evidence="1" type="ORF">ICJ85_12810</name>
</gene>
<dbReference type="PROSITE" id="PS51257">
    <property type="entry name" value="PROKAR_LIPOPROTEIN"/>
    <property type="match status" value="1"/>
</dbReference>
<protein>
    <recommendedName>
        <fullName evidence="3">PKD-like family protein</fullName>
    </recommendedName>
</protein>
<comment type="caution">
    <text evidence="1">The sequence shown here is derived from an EMBL/GenBank/DDBJ whole genome shotgun (WGS) entry which is preliminary data.</text>
</comment>
<dbReference type="InterPro" id="IPR032183">
    <property type="entry name" value="PKD-like"/>
</dbReference>
<proteinExistence type="predicted"/>
<dbReference type="Pfam" id="PF16407">
    <property type="entry name" value="PKD_2"/>
    <property type="match status" value="1"/>
</dbReference>
<sequence length="496" mass="56939">MLKYIKLKNLILLGMIIALFSCMEDEGNYDYREINEVAITGLEENYQYLQLDYFDIVPELSFTQGEQSNKFSYKWEALQRSQGTGGDRVFFISSEKNLTERVTLNPGAYDIYYTVKNLETNVETQYTCGLDVVTAVYEGWVMLTDNNSGPRLDMLSKLNDEYTPLYDVLEGSGLELTGEPGFVYTGPIVRGFYGIYVSTSGNGTVKLEPNNFSWNESYNIANEFVTNQPIDLEVDALGSSNSLWAYTIKDGNIYHYYGPWNKYYGVRVNHVNNEFFEASPWIVVERVWNYAVFYDNTNKRFVRNDQLYGMTTVMPNPPESSRKFDYTTGKDLKFMVSNNFGNTWNGTVFAVLNDPSDNKDYLAVFVNWNGQQRHYGEIVAPDFDKATSYAVSPNYGYLFYAVGSKVYQYDFTTQQTKTMIDKGSELISLIKFENYFSNKYSDLRNKLMVCSYDPSGQDGANGTLEFYDVPPVNEQIILEESYTGFGKIMSIAYRER</sequence>
<evidence type="ECO:0008006" key="3">
    <source>
        <dbReference type="Google" id="ProtNLM"/>
    </source>
</evidence>
<keyword evidence="2" id="KW-1185">Reference proteome</keyword>
<reference evidence="1 2" key="1">
    <citation type="journal article" date="2018" name="J. Microbiol.">
        <title>Aestuariibaculum marinum sp. nov., a marine bacterium isolated from seawater in South Korea.</title>
        <authorList>
            <person name="Choi J."/>
            <person name="Lee D."/>
            <person name="Jang J.H."/>
            <person name="Cha S."/>
            <person name="Seo T."/>
        </authorList>
    </citation>
    <scope>NUCLEOTIDE SEQUENCE [LARGE SCALE GENOMIC DNA]</scope>
    <source>
        <strain evidence="1 2">IP7</strain>
    </source>
</reference>
<dbReference type="AlphaFoldDB" id="A0A8J6Q7G1"/>
<accession>A0A8J6Q7G1</accession>
<evidence type="ECO:0000313" key="1">
    <source>
        <dbReference type="EMBL" id="MBD0824898.1"/>
    </source>
</evidence>
<evidence type="ECO:0000313" key="2">
    <source>
        <dbReference type="Proteomes" id="UP000621516"/>
    </source>
</evidence>